<evidence type="ECO:0000256" key="1">
    <source>
        <dbReference type="ARBA" id="ARBA00001579"/>
    </source>
</evidence>
<accession>A0A4R3T913</accession>
<dbReference type="PANTHER" id="PTHR43713">
    <property type="entry name" value="GLUTAMATE-1-SEMIALDEHYDE 2,1-AMINOMUTASE"/>
    <property type="match status" value="1"/>
</dbReference>
<keyword evidence="6 8" id="KW-0413">Isomerase</keyword>
<dbReference type="Gene3D" id="3.90.1150.10">
    <property type="entry name" value="Aspartate Aminotransferase, domain 1"/>
    <property type="match status" value="1"/>
</dbReference>
<gene>
    <name evidence="8" type="primary">hemL</name>
    <name evidence="9" type="ORF">EDD61_11420</name>
</gene>
<dbReference type="PROSITE" id="PS00600">
    <property type="entry name" value="AA_TRANSFER_CLASS_3"/>
    <property type="match status" value="1"/>
</dbReference>
<dbReference type="HAMAP" id="MF_00375">
    <property type="entry name" value="HemL_aminotrans_3"/>
    <property type="match status" value="1"/>
</dbReference>
<dbReference type="NCBIfam" id="NF000818">
    <property type="entry name" value="PRK00062.1"/>
    <property type="match status" value="1"/>
</dbReference>
<dbReference type="InterPro" id="IPR005814">
    <property type="entry name" value="Aminotrans_3"/>
</dbReference>
<sequence length="431" mass="47236">MNHQKSEALFAKACRYIPGGVNSPVRAFANVKEIPLFVDHADGAYLYDVDGNAYLDFICSWGPMILGHNHPLLVNGMEEVMRKGISYGLCTPDEEHLAKLICDAYRGMDMVRMVNSGTEATMSAIRIARGYTKRNKIIKFEGCYHGHSDCLLVKSGSGALTFGTPTSPGVPEDMVKHTLVCRYNDLASVKEVMEQYPDDIAAVIIEPVAGNMGVVGANASFLKGLRALCDEYHSVLIFDEVITGFRLAYGGAAQYYGITPDMACFGKIIGAGLPVGAYGGKKEIMSCVSPCGPIYQAGTLSGNPLAMHLGTLLLDYLKTHPHLYTELADKGHYLKTGIEKLLQEKGLPFQVHQCGSLLTLFFTDTAISSYDEVKTCSQDMFTTYFHTLYEEGILLAPSPYEAMFLSDAHTKEQLDYVLDKIALALDKVKRL</sequence>
<keyword evidence="10" id="KW-1185">Reference proteome</keyword>
<organism evidence="9 10">
    <name type="scientific">Longicatena caecimuris</name>
    <dbReference type="NCBI Taxonomy" id="1796635"/>
    <lineage>
        <taxon>Bacteria</taxon>
        <taxon>Bacillati</taxon>
        <taxon>Bacillota</taxon>
        <taxon>Erysipelotrichia</taxon>
        <taxon>Erysipelotrichales</taxon>
        <taxon>Erysipelotrichaceae</taxon>
        <taxon>Longicatena</taxon>
    </lineage>
</organism>
<dbReference type="GO" id="GO:0030170">
    <property type="term" value="F:pyridoxal phosphate binding"/>
    <property type="evidence" value="ECO:0007669"/>
    <property type="project" value="InterPro"/>
</dbReference>
<dbReference type="InterPro" id="IPR015424">
    <property type="entry name" value="PyrdxlP-dep_Trfase"/>
</dbReference>
<name>A0A4R3T913_9FIRM</name>
<keyword evidence="7 8" id="KW-0627">Porphyrin biosynthesis</keyword>
<dbReference type="GO" id="GO:0006782">
    <property type="term" value="P:protoporphyrinogen IX biosynthetic process"/>
    <property type="evidence" value="ECO:0007669"/>
    <property type="project" value="UniProtKB-UniRule"/>
</dbReference>
<comment type="cofactor">
    <cofactor evidence="2 8">
        <name>pyridoxal 5'-phosphate</name>
        <dbReference type="ChEBI" id="CHEBI:597326"/>
    </cofactor>
</comment>
<comment type="similarity">
    <text evidence="4 8">Belongs to the class-III pyridoxal-phosphate-dependent aminotransferase family. HemL subfamily.</text>
</comment>
<dbReference type="InterPro" id="IPR015421">
    <property type="entry name" value="PyrdxlP-dep_Trfase_major"/>
</dbReference>
<comment type="subcellular location">
    <subcellularLocation>
        <location evidence="8">Cytoplasm</location>
    </subcellularLocation>
</comment>
<proteinExistence type="inferred from homology"/>
<evidence type="ECO:0000256" key="2">
    <source>
        <dbReference type="ARBA" id="ARBA00001933"/>
    </source>
</evidence>
<keyword evidence="8" id="KW-0963">Cytoplasm</keyword>
<dbReference type="AlphaFoldDB" id="A0A4R3T913"/>
<dbReference type="SUPFAM" id="SSF53383">
    <property type="entry name" value="PLP-dependent transferases"/>
    <property type="match status" value="1"/>
</dbReference>
<dbReference type="CDD" id="cd00610">
    <property type="entry name" value="OAT_like"/>
    <property type="match status" value="1"/>
</dbReference>
<comment type="subunit">
    <text evidence="8">Homodimer.</text>
</comment>
<evidence type="ECO:0000256" key="8">
    <source>
        <dbReference type="HAMAP-Rule" id="MF_00375"/>
    </source>
</evidence>
<dbReference type="Pfam" id="PF00202">
    <property type="entry name" value="Aminotran_3"/>
    <property type="match status" value="1"/>
</dbReference>
<evidence type="ECO:0000256" key="3">
    <source>
        <dbReference type="ARBA" id="ARBA00004819"/>
    </source>
</evidence>
<dbReference type="FunFam" id="3.40.640.10:FF:000021">
    <property type="entry name" value="Glutamate-1-semialdehyde 2,1-aminomutase"/>
    <property type="match status" value="1"/>
</dbReference>
<dbReference type="InterPro" id="IPR015422">
    <property type="entry name" value="PyrdxlP-dep_Trfase_small"/>
</dbReference>
<dbReference type="RefSeq" id="WP_132225053.1">
    <property type="nucleotide sequence ID" value="NZ_JANKBG010000028.1"/>
</dbReference>
<protein>
    <recommendedName>
        <fullName evidence="8">Glutamate-1-semialdehyde 2,1-aminomutase</fullName>
        <shortName evidence="8">GSA</shortName>
        <ecNumber evidence="8">5.4.3.8</ecNumber>
    </recommendedName>
    <alternativeName>
        <fullName evidence="8">Glutamate-1-semialdehyde aminotransferase</fullName>
        <shortName evidence="8">GSA-AT</shortName>
    </alternativeName>
</protein>
<dbReference type="InterPro" id="IPR004639">
    <property type="entry name" value="4pyrrol_synth_GluAld_NH2Trfase"/>
</dbReference>
<dbReference type="GO" id="GO:0005737">
    <property type="term" value="C:cytoplasm"/>
    <property type="evidence" value="ECO:0007669"/>
    <property type="project" value="UniProtKB-SubCell"/>
</dbReference>
<dbReference type="NCBIfam" id="TIGR00713">
    <property type="entry name" value="hemL"/>
    <property type="match status" value="1"/>
</dbReference>
<dbReference type="EC" id="5.4.3.8" evidence="8"/>
<reference evidence="9 10" key="1">
    <citation type="submission" date="2019-03" db="EMBL/GenBank/DDBJ databases">
        <title>Genomic Encyclopedia of Type Strains, Phase IV (KMG-IV): sequencing the most valuable type-strain genomes for metagenomic binning, comparative biology and taxonomic classification.</title>
        <authorList>
            <person name="Goeker M."/>
        </authorList>
    </citation>
    <scope>NUCLEOTIDE SEQUENCE [LARGE SCALE GENOMIC DNA]</scope>
    <source>
        <strain evidence="9 10">DSM 29481</strain>
    </source>
</reference>
<dbReference type="GO" id="GO:0008483">
    <property type="term" value="F:transaminase activity"/>
    <property type="evidence" value="ECO:0007669"/>
    <property type="project" value="InterPro"/>
</dbReference>
<evidence type="ECO:0000256" key="7">
    <source>
        <dbReference type="ARBA" id="ARBA00023244"/>
    </source>
</evidence>
<dbReference type="UniPathway" id="UPA00251">
    <property type="reaction ID" value="UER00317"/>
</dbReference>
<comment type="caution">
    <text evidence="9">The sequence shown here is derived from an EMBL/GenBank/DDBJ whole genome shotgun (WGS) entry which is preliminary data.</text>
</comment>
<dbReference type="PANTHER" id="PTHR43713:SF3">
    <property type="entry name" value="GLUTAMATE-1-SEMIALDEHYDE 2,1-AMINOMUTASE 1, CHLOROPLASTIC-RELATED"/>
    <property type="match status" value="1"/>
</dbReference>
<dbReference type="GO" id="GO:0042286">
    <property type="term" value="F:glutamate-1-semialdehyde 2,1-aminomutase activity"/>
    <property type="evidence" value="ECO:0007669"/>
    <property type="project" value="UniProtKB-UniRule"/>
</dbReference>
<evidence type="ECO:0000256" key="5">
    <source>
        <dbReference type="ARBA" id="ARBA00022898"/>
    </source>
</evidence>
<keyword evidence="5 8" id="KW-0663">Pyridoxal phosphate</keyword>
<dbReference type="EMBL" id="SMBP01000014">
    <property type="protein sequence ID" value="TCU58288.1"/>
    <property type="molecule type" value="Genomic_DNA"/>
</dbReference>
<comment type="catalytic activity">
    <reaction evidence="1 8">
        <text>(S)-4-amino-5-oxopentanoate = 5-aminolevulinate</text>
        <dbReference type="Rhea" id="RHEA:14265"/>
        <dbReference type="ChEBI" id="CHEBI:57501"/>
        <dbReference type="ChEBI" id="CHEBI:356416"/>
        <dbReference type="EC" id="5.4.3.8"/>
    </reaction>
</comment>
<evidence type="ECO:0000256" key="4">
    <source>
        <dbReference type="ARBA" id="ARBA00008981"/>
    </source>
</evidence>
<comment type="pathway">
    <text evidence="3">Porphyrin-containing compound metabolism; protoporphyrin-IX biosynthesis; 5-aminolevulinate from L-glutamyl-tRNA(Glu): step 2/2.</text>
</comment>
<dbReference type="Gene3D" id="3.40.640.10">
    <property type="entry name" value="Type I PLP-dependent aspartate aminotransferase-like (Major domain)"/>
    <property type="match status" value="1"/>
</dbReference>
<evidence type="ECO:0000313" key="9">
    <source>
        <dbReference type="EMBL" id="TCU58288.1"/>
    </source>
</evidence>
<dbReference type="InterPro" id="IPR049704">
    <property type="entry name" value="Aminotrans_3_PPA_site"/>
</dbReference>
<evidence type="ECO:0000256" key="6">
    <source>
        <dbReference type="ARBA" id="ARBA00023235"/>
    </source>
</evidence>
<dbReference type="Proteomes" id="UP000295773">
    <property type="component" value="Unassembled WGS sequence"/>
</dbReference>
<feature type="modified residue" description="N6-(pyridoxal phosphate)lysine" evidence="8">
    <location>
        <position position="267"/>
    </location>
</feature>
<evidence type="ECO:0000313" key="10">
    <source>
        <dbReference type="Proteomes" id="UP000295773"/>
    </source>
</evidence>